<protein>
    <recommendedName>
        <fullName evidence="4">Protein kinase domain-containing protein</fullName>
    </recommendedName>
</protein>
<accession>A0A177BED6</accession>
<dbReference type="Proteomes" id="UP000078046">
    <property type="component" value="Unassembled WGS sequence"/>
</dbReference>
<dbReference type="PANTHER" id="PTHR24418">
    <property type="entry name" value="TYROSINE-PROTEIN KINASE"/>
    <property type="match status" value="1"/>
</dbReference>
<dbReference type="GO" id="GO:0005524">
    <property type="term" value="F:ATP binding"/>
    <property type="evidence" value="ECO:0007669"/>
    <property type="project" value="UniProtKB-UniRule"/>
</dbReference>
<dbReference type="EMBL" id="LWCA01000007">
    <property type="protein sequence ID" value="OAF72053.1"/>
    <property type="molecule type" value="Genomic_DNA"/>
</dbReference>
<gene>
    <name evidence="5" type="ORF">A3Q56_00185</name>
</gene>
<evidence type="ECO:0000313" key="6">
    <source>
        <dbReference type="Proteomes" id="UP000078046"/>
    </source>
</evidence>
<keyword evidence="1 3" id="KW-0547">Nucleotide-binding</keyword>
<dbReference type="GO" id="GO:0004672">
    <property type="term" value="F:protein kinase activity"/>
    <property type="evidence" value="ECO:0007669"/>
    <property type="project" value="InterPro"/>
</dbReference>
<keyword evidence="2 3" id="KW-0067">ATP-binding</keyword>
<keyword evidence="6" id="KW-1185">Reference proteome</keyword>
<organism evidence="5 6">
    <name type="scientific">Intoshia linei</name>
    <dbReference type="NCBI Taxonomy" id="1819745"/>
    <lineage>
        <taxon>Eukaryota</taxon>
        <taxon>Metazoa</taxon>
        <taxon>Spiralia</taxon>
        <taxon>Lophotrochozoa</taxon>
        <taxon>Mesozoa</taxon>
        <taxon>Orthonectida</taxon>
        <taxon>Rhopaluridae</taxon>
        <taxon>Intoshia</taxon>
    </lineage>
</organism>
<dbReference type="SUPFAM" id="SSF56112">
    <property type="entry name" value="Protein kinase-like (PK-like)"/>
    <property type="match status" value="1"/>
</dbReference>
<dbReference type="InterPro" id="IPR050198">
    <property type="entry name" value="Non-receptor_tyrosine_kinases"/>
</dbReference>
<dbReference type="Gene3D" id="1.10.510.10">
    <property type="entry name" value="Transferase(Phosphotransferase) domain 1"/>
    <property type="match status" value="1"/>
</dbReference>
<dbReference type="InterPro" id="IPR001245">
    <property type="entry name" value="Ser-Thr/Tyr_kinase_cat_dom"/>
</dbReference>
<reference evidence="5 6" key="1">
    <citation type="submission" date="2016-04" db="EMBL/GenBank/DDBJ databases">
        <title>The genome of Intoshia linei affirms orthonectids as highly simplified spiralians.</title>
        <authorList>
            <person name="Mikhailov K.V."/>
            <person name="Slusarev G.S."/>
            <person name="Nikitin M.A."/>
            <person name="Logacheva M.D."/>
            <person name="Penin A."/>
            <person name="Aleoshin V."/>
            <person name="Panchin Y.V."/>
        </authorList>
    </citation>
    <scope>NUCLEOTIDE SEQUENCE [LARGE SCALE GENOMIC DNA]</scope>
    <source>
        <strain evidence="5">Intl2013</strain>
        <tissue evidence="5">Whole animal</tissue>
    </source>
</reference>
<dbReference type="OrthoDB" id="546826at2759"/>
<dbReference type="InterPro" id="IPR000719">
    <property type="entry name" value="Prot_kinase_dom"/>
</dbReference>
<dbReference type="Pfam" id="PF07714">
    <property type="entry name" value="PK_Tyr_Ser-Thr"/>
    <property type="match status" value="1"/>
</dbReference>
<dbReference type="InterPro" id="IPR017441">
    <property type="entry name" value="Protein_kinase_ATP_BS"/>
</dbReference>
<sequence length="127" mass="14293">MLSQSPIIITKKYDLFSTKITLLDNIIGSGAYGCVYIGIYQCHKVALKTFKETNSKCIENFMIESAIMAKLCEENYLLKQIGVSILDNRIYFVTPYMNCGDLNNYLKSNPGTVSYGKSKDNLNSSFD</sequence>
<dbReference type="AlphaFoldDB" id="A0A177BED6"/>
<evidence type="ECO:0000259" key="4">
    <source>
        <dbReference type="PROSITE" id="PS50011"/>
    </source>
</evidence>
<dbReference type="PROSITE" id="PS00107">
    <property type="entry name" value="PROTEIN_KINASE_ATP"/>
    <property type="match status" value="1"/>
</dbReference>
<dbReference type="InterPro" id="IPR011009">
    <property type="entry name" value="Kinase-like_dom_sf"/>
</dbReference>
<dbReference type="PROSITE" id="PS50011">
    <property type="entry name" value="PROTEIN_KINASE_DOM"/>
    <property type="match status" value="1"/>
</dbReference>
<evidence type="ECO:0000256" key="2">
    <source>
        <dbReference type="ARBA" id="ARBA00022840"/>
    </source>
</evidence>
<name>A0A177BED6_9BILA</name>
<proteinExistence type="predicted"/>
<evidence type="ECO:0000256" key="3">
    <source>
        <dbReference type="PROSITE-ProRule" id="PRU10141"/>
    </source>
</evidence>
<evidence type="ECO:0000256" key="1">
    <source>
        <dbReference type="ARBA" id="ARBA00022741"/>
    </source>
</evidence>
<comment type="caution">
    <text evidence="5">The sequence shown here is derived from an EMBL/GenBank/DDBJ whole genome shotgun (WGS) entry which is preliminary data.</text>
</comment>
<feature type="binding site" evidence="3">
    <location>
        <position position="48"/>
    </location>
    <ligand>
        <name>ATP</name>
        <dbReference type="ChEBI" id="CHEBI:30616"/>
    </ligand>
</feature>
<evidence type="ECO:0000313" key="5">
    <source>
        <dbReference type="EMBL" id="OAF72053.1"/>
    </source>
</evidence>
<feature type="domain" description="Protein kinase" evidence="4">
    <location>
        <begin position="21"/>
        <end position="127"/>
    </location>
</feature>